<dbReference type="AlphaFoldDB" id="A0A0S7XMZ1"/>
<comment type="cofactor">
    <cofactor evidence="1">
        <name>[4Fe-4S] cluster</name>
        <dbReference type="ChEBI" id="CHEBI:49883"/>
    </cofactor>
</comment>
<dbReference type="NCBIfam" id="TIGR00241">
    <property type="entry name" value="CoA_E_activ"/>
    <property type="match status" value="1"/>
</dbReference>
<dbReference type="InterPro" id="IPR043129">
    <property type="entry name" value="ATPase_NBD"/>
</dbReference>
<keyword evidence="3" id="KW-0408">Iron</keyword>
<evidence type="ECO:0000313" key="7">
    <source>
        <dbReference type="Proteomes" id="UP000052020"/>
    </source>
</evidence>
<name>A0A0S7XMZ1_9BACT</name>
<protein>
    <recommendedName>
        <fullName evidence="5">ATPase BadF/BadG/BcrA/BcrD type domain-containing protein</fullName>
    </recommendedName>
</protein>
<reference evidence="6 7" key="1">
    <citation type="journal article" date="2015" name="Microbiome">
        <title>Genomic resolution of linkages in carbon, nitrogen, and sulfur cycling among widespread estuary sediment bacteria.</title>
        <authorList>
            <person name="Baker B.J."/>
            <person name="Lazar C.S."/>
            <person name="Teske A.P."/>
            <person name="Dick G.J."/>
        </authorList>
    </citation>
    <scope>NUCLEOTIDE SEQUENCE [LARGE SCALE GENOMIC DNA]</scope>
    <source>
        <strain evidence="6">DG_56</strain>
    </source>
</reference>
<keyword evidence="4" id="KW-0411">Iron-sulfur</keyword>
<dbReference type="Pfam" id="PF01869">
    <property type="entry name" value="BcrAD_BadFG"/>
    <property type="match status" value="1"/>
</dbReference>
<dbReference type="InterPro" id="IPR051805">
    <property type="entry name" value="Dehydratase_Activator_Redct"/>
</dbReference>
<evidence type="ECO:0000256" key="3">
    <source>
        <dbReference type="ARBA" id="ARBA00023004"/>
    </source>
</evidence>
<accession>A0A0S7XMZ1</accession>
<evidence type="ECO:0000256" key="1">
    <source>
        <dbReference type="ARBA" id="ARBA00001966"/>
    </source>
</evidence>
<evidence type="ECO:0000313" key="6">
    <source>
        <dbReference type="EMBL" id="KPJ63599.1"/>
    </source>
</evidence>
<dbReference type="EMBL" id="LIZY01000075">
    <property type="protein sequence ID" value="KPJ63599.1"/>
    <property type="molecule type" value="Genomic_DNA"/>
</dbReference>
<organism evidence="6 7">
    <name type="scientific">candidate division KD3-62 bacterium DG_56</name>
    <dbReference type="NCBI Taxonomy" id="1704032"/>
    <lineage>
        <taxon>Bacteria</taxon>
        <taxon>candidate division KD3-62</taxon>
    </lineage>
</organism>
<dbReference type="PANTHER" id="PTHR32329">
    <property type="entry name" value="BIFUNCTIONAL PROTEIN [INCLUDES 2-HYDROXYACYL-COA DEHYDRATASE (N-TER) AND ITS ACTIVATOR DOMAIN (C_TERM)-RELATED"/>
    <property type="match status" value="1"/>
</dbReference>
<comment type="caution">
    <text evidence="6">The sequence shown here is derived from an EMBL/GenBank/DDBJ whole genome shotgun (WGS) entry which is preliminary data.</text>
</comment>
<dbReference type="Gene3D" id="3.30.420.40">
    <property type="match status" value="2"/>
</dbReference>
<dbReference type="Proteomes" id="UP000052020">
    <property type="component" value="Unassembled WGS sequence"/>
</dbReference>
<evidence type="ECO:0000256" key="2">
    <source>
        <dbReference type="ARBA" id="ARBA00022723"/>
    </source>
</evidence>
<evidence type="ECO:0000256" key="4">
    <source>
        <dbReference type="ARBA" id="ARBA00023014"/>
    </source>
</evidence>
<dbReference type="InterPro" id="IPR008275">
    <property type="entry name" value="CoA_E_activase_dom"/>
</dbReference>
<dbReference type="CDD" id="cd24036">
    <property type="entry name" value="ASKHA_NBD_BcrAD_BadFG_HgdC_HadI"/>
    <property type="match status" value="1"/>
</dbReference>
<gene>
    <name evidence="6" type="ORF">AMK68_03570</name>
</gene>
<sequence>MSAAAARIAGIDIGSSTTKLVLLTEAEPTHAIADSGPEPLRTAQDMVAQHAPDVVWATGYGRHLARSSFADGVVTEIKAAAVGARALHPDSQTIIDIGGQDSKVIALDEGGRAIHFEMNDRCAAGTGKFLEVMAGRLGFDLETFGRRANESTQAVPVNSTCTVFAESEVISLLARGEPSDRIARGLHISIAERIVAMVLRAGGPRAEVVFCGGVAHNPCLRALLAERLGVEIRVPRHPQLVVATGAALIAREAVVAAASPGS</sequence>
<feature type="domain" description="ATPase BadF/BadG/BcrA/BcrD type" evidence="5">
    <location>
        <begin position="10"/>
        <end position="250"/>
    </location>
</feature>
<dbReference type="SUPFAM" id="SSF53067">
    <property type="entry name" value="Actin-like ATPase domain"/>
    <property type="match status" value="1"/>
</dbReference>
<dbReference type="GO" id="GO:0046872">
    <property type="term" value="F:metal ion binding"/>
    <property type="evidence" value="ECO:0007669"/>
    <property type="project" value="UniProtKB-KW"/>
</dbReference>
<dbReference type="InterPro" id="IPR002731">
    <property type="entry name" value="ATPase_BadF"/>
</dbReference>
<keyword evidence="2" id="KW-0479">Metal-binding</keyword>
<dbReference type="PANTHER" id="PTHR32329:SF8">
    <property type="entry name" value="ACTIVATOR OF (R)-2-HYDROXYGLUTARYL-COA DEHYDRATASE"/>
    <property type="match status" value="1"/>
</dbReference>
<proteinExistence type="predicted"/>
<evidence type="ECO:0000259" key="5">
    <source>
        <dbReference type="Pfam" id="PF01869"/>
    </source>
</evidence>
<dbReference type="GO" id="GO:0051536">
    <property type="term" value="F:iron-sulfur cluster binding"/>
    <property type="evidence" value="ECO:0007669"/>
    <property type="project" value="UniProtKB-KW"/>
</dbReference>